<dbReference type="Proteomes" id="UP000288212">
    <property type="component" value="Unassembled WGS sequence"/>
</dbReference>
<dbReference type="Pfam" id="PF11893">
    <property type="entry name" value="DUF3413"/>
    <property type="match status" value="1"/>
</dbReference>
<evidence type="ECO:0000313" key="4">
    <source>
        <dbReference type="Proteomes" id="UP000288212"/>
    </source>
</evidence>
<feature type="transmembrane region" description="Helical" evidence="1">
    <location>
        <begin position="87"/>
        <end position="109"/>
    </location>
</feature>
<keyword evidence="1" id="KW-0812">Transmembrane</keyword>
<dbReference type="EMBL" id="PIPI01000001">
    <property type="protein sequence ID" value="RUO21605.1"/>
    <property type="molecule type" value="Genomic_DNA"/>
</dbReference>
<keyword evidence="1" id="KW-1133">Transmembrane helix</keyword>
<organism evidence="3 4">
    <name type="scientific">Aliidiomarina haloalkalitolerans</name>
    <dbReference type="NCBI Taxonomy" id="859059"/>
    <lineage>
        <taxon>Bacteria</taxon>
        <taxon>Pseudomonadati</taxon>
        <taxon>Pseudomonadota</taxon>
        <taxon>Gammaproteobacteria</taxon>
        <taxon>Alteromonadales</taxon>
        <taxon>Idiomarinaceae</taxon>
        <taxon>Aliidiomarina</taxon>
    </lineage>
</organism>
<keyword evidence="1" id="KW-0472">Membrane</keyword>
<evidence type="ECO:0000313" key="3">
    <source>
        <dbReference type="EMBL" id="RUO21605.1"/>
    </source>
</evidence>
<feature type="transmembrane region" description="Helical" evidence="1">
    <location>
        <begin position="170"/>
        <end position="192"/>
    </location>
</feature>
<accession>A0A432VYE8</accession>
<sequence length="532" mass="59731">MGKYQQRDRIARLISWGHWFTFGNIFLCLLIGLLYVENALPTGSALGNSYIFISWLGHFAFLPFVAFIILLFPLCLIVPFSRFLRGYAATIGTIGLFTLLFDGIFFRQYGFHLNTYSLNQLALDAEEWFAGGSFLLLSLIILSFLLIFAVQLTLANIAWKRLDLLRDRSFAKVFTAVFIASFLASHSTHIWADANLYSPITQHDDLFPLSYPTTAKSLMARHGWITTEQFQGRQDLFSREAQLRVKYPTGPMLCSKESNSLSTTVFAFQHMDAETAAKLTASVPQLERHQGQHLAHVDSAAAITTLLYGIPDLYNQSIHRQGLLPAYLRTMQDFATPVRLLASPAFGRDSVPAVMQAETRSWTGALQPGLNVSVIFVTAADIDEVITYLEQVIESAQPVIITGLTAATENSNTIQPEVLNVPLWTANMDVYPRQLTTLEDIIPTVLTAYMSCAEQFRNFTNGISLTQPTREFPRVYTVRPYFYIFEQQQTTIIDANGDMLLFNQAGELVPGAVPPTPVFIQSLRELQRFADQ</sequence>
<feature type="domain" description="Inner membrane protein YejM N-terminal" evidence="2">
    <location>
        <begin position="5"/>
        <end position="254"/>
    </location>
</feature>
<evidence type="ECO:0000256" key="1">
    <source>
        <dbReference type="SAM" id="Phobius"/>
    </source>
</evidence>
<evidence type="ECO:0000259" key="2">
    <source>
        <dbReference type="Pfam" id="PF11893"/>
    </source>
</evidence>
<dbReference type="OrthoDB" id="236686at2"/>
<feature type="transmembrane region" description="Helical" evidence="1">
    <location>
        <begin position="55"/>
        <end position="80"/>
    </location>
</feature>
<keyword evidence="4" id="KW-1185">Reference proteome</keyword>
<dbReference type="RefSeq" id="WP_126790587.1">
    <property type="nucleotide sequence ID" value="NZ_PIPI01000001.1"/>
</dbReference>
<feature type="transmembrane region" description="Helical" evidence="1">
    <location>
        <begin position="129"/>
        <end position="158"/>
    </location>
</feature>
<comment type="caution">
    <text evidence="3">The sequence shown here is derived from an EMBL/GenBank/DDBJ whole genome shotgun (WGS) entry which is preliminary data.</text>
</comment>
<dbReference type="InterPro" id="IPR024588">
    <property type="entry name" value="YejM_N"/>
</dbReference>
<feature type="transmembrane region" description="Helical" evidence="1">
    <location>
        <begin position="12"/>
        <end position="35"/>
    </location>
</feature>
<proteinExistence type="predicted"/>
<reference evidence="3 4" key="1">
    <citation type="journal article" date="2011" name="Front. Microbiol.">
        <title>Genomic signatures of strain selection and enhancement in Bacillus atrophaeus var. globigii, a historical biowarfare simulant.</title>
        <authorList>
            <person name="Gibbons H.S."/>
            <person name="Broomall S.M."/>
            <person name="McNew L.A."/>
            <person name="Daligault H."/>
            <person name="Chapman C."/>
            <person name="Bruce D."/>
            <person name="Karavis M."/>
            <person name="Krepps M."/>
            <person name="McGregor P.A."/>
            <person name="Hong C."/>
            <person name="Park K.H."/>
            <person name="Akmal A."/>
            <person name="Feldman A."/>
            <person name="Lin J.S."/>
            <person name="Chang W.E."/>
            <person name="Higgs B.W."/>
            <person name="Demirev P."/>
            <person name="Lindquist J."/>
            <person name="Liem A."/>
            <person name="Fochler E."/>
            <person name="Read T.D."/>
            <person name="Tapia R."/>
            <person name="Johnson S."/>
            <person name="Bishop-Lilly K.A."/>
            <person name="Detter C."/>
            <person name="Han C."/>
            <person name="Sozhamannan S."/>
            <person name="Rosenzweig C.N."/>
            <person name="Skowronski E.W."/>
        </authorList>
    </citation>
    <scope>NUCLEOTIDE SEQUENCE [LARGE SCALE GENOMIC DNA]</scope>
    <source>
        <strain evidence="3 4">AK5</strain>
    </source>
</reference>
<gene>
    <name evidence="3" type="ORF">CWE06_01755</name>
</gene>
<protein>
    <submittedName>
        <fullName evidence="3">Alkaline phosphatase</fullName>
    </submittedName>
</protein>
<dbReference type="AlphaFoldDB" id="A0A432VYE8"/>
<name>A0A432VYE8_9GAMM</name>